<feature type="signal peptide" evidence="1">
    <location>
        <begin position="1"/>
        <end position="19"/>
    </location>
</feature>
<reference evidence="3" key="1">
    <citation type="journal article" date="2018" name="Genome Biol.">
        <title>SKESA: strategic k-mer extension for scrupulous assemblies.</title>
        <authorList>
            <person name="Souvorov A."/>
            <person name="Agarwala R."/>
            <person name="Lipman D.J."/>
        </authorList>
    </citation>
    <scope>NUCLEOTIDE SEQUENCE</scope>
    <source>
        <strain evidence="3">MA.CK_98/00010293</strain>
        <strain evidence="2">MA.CK_98/00011463</strain>
    </source>
</reference>
<dbReference type="EMBL" id="DAAXOF010000019">
    <property type="protein sequence ID" value="HAG1882751.1"/>
    <property type="molecule type" value="Genomic_DNA"/>
</dbReference>
<keyword evidence="1" id="KW-0732">Signal</keyword>
<dbReference type="EMBL" id="DAAYQT010000021">
    <property type="protein sequence ID" value="HAG5358711.1"/>
    <property type="molecule type" value="Genomic_DNA"/>
</dbReference>
<comment type="caution">
    <text evidence="3">The sequence shown here is derived from an EMBL/GenBank/DDBJ whole genome shotgun (WGS) entry which is preliminary data.</text>
</comment>
<protein>
    <submittedName>
        <fullName evidence="3">Uncharacterized protein</fullName>
    </submittedName>
</protein>
<evidence type="ECO:0000313" key="3">
    <source>
        <dbReference type="EMBL" id="HAG5358711.1"/>
    </source>
</evidence>
<accession>A0A765BV24</accession>
<organism evidence="3">
    <name type="scientific">Salmonella enterica</name>
    <name type="common">Salmonella choleraesuis</name>
    <dbReference type="NCBI Taxonomy" id="28901"/>
    <lineage>
        <taxon>Bacteria</taxon>
        <taxon>Pseudomonadati</taxon>
        <taxon>Pseudomonadota</taxon>
        <taxon>Gammaproteobacteria</taxon>
        <taxon>Enterobacterales</taxon>
        <taxon>Enterobacteriaceae</taxon>
        <taxon>Salmonella</taxon>
    </lineage>
</organism>
<reference evidence="3" key="2">
    <citation type="submission" date="2020-02" db="EMBL/GenBank/DDBJ databases">
        <authorList>
            <consortium name="NCBI Pathogen Detection Project"/>
        </authorList>
    </citation>
    <scope>NUCLEOTIDE SEQUENCE</scope>
    <source>
        <strain evidence="3">MA.CK_98/00010293</strain>
        <strain evidence="2">MA.CK_98/00011463</strain>
    </source>
</reference>
<evidence type="ECO:0000256" key="1">
    <source>
        <dbReference type="SAM" id="SignalP"/>
    </source>
</evidence>
<gene>
    <name evidence="3" type="ORF">G8O64_004377</name>
    <name evidence="2" type="ORF">G8V93_004291</name>
</gene>
<feature type="chain" id="PRO_5036198882" evidence="1">
    <location>
        <begin position="20"/>
        <end position="126"/>
    </location>
</feature>
<proteinExistence type="predicted"/>
<dbReference type="AlphaFoldDB" id="A0A765BV24"/>
<sequence>MRFIIFIVIILMGSQSAYADIRENTVIITGTTQKALTDCLSESLRSHGYYLGNKTHIPGVADEYPAFSYQRNKITGIFWITPSPFESDEKTVGIYPVNEESIKSLLETLLYCKTELSSQNTMISHH</sequence>
<evidence type="ECO:0000313" key="2">
    <source>
        <dbReference type="EMBL" id="HAG1882751.1"/>
    </source>
</evidence>
<name>A0A765BV24_SALER</name>